<dbReference type="SMART" id="SM00631">
    <property type="entry name" value="Zn_pept"/>
    <property type="match status" value="1"/>
</dbReference>
<dbReference type="FunFam" id="3.40.630.10:FF:000084">
    <property type="entry name" value="Carboxypeptidase B2"/>
    <property type="match status" value="1"/>
</dbReference>
<evidence type="ECO:0000256" key="2">
    <source>
        <dbReference type="ARBA" id="ARBA00005988"/>
    </source>
</evidence>
<keyword evidence="7" id="KW-0378">Hydrolase</keyword>
<dbReference type="SUPFAM" id="SSF53187">
    <property type="entry name" value="Zn-dependent exopeptidases"/>
    <property type="match status" value="1"/>
</dbReference>
<keyword evidence="8" id="KW-0862">Zinc</keyword>
<evidence type="ECO:0000256" key="10">
    <source>
        <dbReference type="PROSITE-ProRule" id="PRU01379"/>
    </source>
</evidence>
<evidence type="ECO:0000256" key="8">
    <source>
        <dbReference type="ARBA" id="ARBA00022833"/>
    </source>
</evidence>
<evidence type="ECO:0000256" key="7">
    <source>
        <dbReference type="ARBA" id="ARBA00022801"/>
    </source>
</evidence>
<dbReference type="GO" id="GO:0005615">
    <property type="term" value="C:extracellular space"/>
    <property type="evidence" value="ECO:0007669"/>
    <property type="project" value="TreeGrafter"/>
</dbReference>
<feature type="signal peptide" evidence="11">
    <location>
        <begin position="1"/>
        <end position="29"/>
    </location>
</feature>
<evidence type="ECO:0000313" key="13">
    <source>
        <dbReference type="EnsemblMetazoa" id="AFUN022050-PA"/>
    </source>
</evidence>
<keyword evidence="6 11" id="KW-0732">Signal</keyword>
<dbReference type="PANTHER" id="PTHR11705">
    <property type="entry name" value="PROTEASE FAMILY M14 CARBOXYPEPTIDASE A,B"/>
    <property type="match status" value="1"/>
</dbReference>
<keyword evidence="5" id="KW-0479">Metal-binding</keyword>
<protein>
    <submittedName>
        <fullName evidence="13">Peptidase_M14 domain-containing protein</fullName>
    </submittedName>
</protein>
<feature type="domain" description="Peptidase M14" evidence="12">
    <location>
        <begin position="53"/>
        <end position="338"/>
    </location>
</feature>
<accession>A0A4Y0BQ10</accession>
<dbReference type="Pfam" id="PF00246">
    <property type="entry name" value="Peptidase_M14"/>
    <property type="match status" value="1"/>
</dbReference>
<dbReference type="AlphaFoldDB" id="A0A4Y0BQ10"/>
<evidence type="ECO:0000256" key="6">
    <source>
        <dbReference type="ARBA" id="ARBA00022729"/>
    </source>
</evidence>
<reference evidence="13" key="1">
    <citation type="submission" date="2020-05" db="UniProtKB">
        <authorList>
            <consortium name="EnsemblMetazoa"/>
        </authorList>
    </citation>
    <scope>IDENTIFICATION</scope>
    <source>
        <strain evidence="13">FUMOZ</strain>
    </source>
</reference>
<evidence type="ECO:0000256" key="5">
    <source>
        <dbReference type="ARBA" id="ARBA00022723"/>
    </source>
</evidence>
<evidence type="ECO:0000256" key="1">
    <source>
        <dbReference type="ARBA" id="ARBA00001947"/>
    </source>
</evidence>
<proteinExistence type="inferred from homology"/>
<keyword evidence="4" id="KW-0645">Protease</keyword>
<dbReference type="PANTHER" id="PTHR11705:SF140">
    <property type="entry name" value="FI02848P-RELATED"/>
    <property type="match status" value="1"/>
</dbReference>
<dbReference type="GO" id="GO:0004181">
    <property type="term" value="F:metallocarboxypeptidase activity"/>
    <property type="evidence" value="ECO:0007669"/>
    <property type="project" value="InterPro"/>
</dbReference>
<dbReference type="InterPro" id="IPR000834">
    <property type="entry name" value="Peptidase_M14"/>
</dbReference>
<feature type="chain" id="PRO_5021431187" evidence="11">
    <location>
        <begin position="30"/>
        <end position="344"/>
    </location>
</feature>
<evidence type="ECO:0000256" key="3">
    <source>
        <dbReference type="ARBA" id="ARBA00022645"/>
    </source>
</evidence>
<organism evidence="13">
    <name type="scientific">Anopheles funestus</name>
    <name type="common">African malaria mosquito</name>
    <dbReference type="NCBI Taxonomy" id="62324"/>
    <lineage>
        <taxon>Eukaryota</taxon>
        <taxon>Metazoa</taxon>
        <taxon>Ecdysozoa</taxon>
        <taxon>Arthropoda</taxon>
        <taxon>Hexapoda</taxon>
        <taxon>Insecta</taxon>
        <taxon>Pterygota</taxon>
        <taxon>Neoptera</taxon>
        <taxon>Endopterygota</taxon>
        <taxon>Diptera</taxon>
        <taxon>Nematocera</taxon>
        <taxon>Culicoidea</taxon>
        <taxon>Culicidae</taxon>
        <taxon>Anophelinae</taxon>
        <taxon>Anopheles</taxon>
    </lineage>
</organism>
<comment type="similarity">
    <text evidence="2 10">Belongs to the peptidase M14 family.</text>
</comment>
<dbReference type="GO" id="GO:0008270">
    <property type="term" value="F:zinc ion binding"/>
    <property type="evidence" value="ECO:0007669"/>
    <property type="project" value="InterPro"/>
</dbReference>
<name>A0A4Y0BQ10_ANOFN</name>
<evidence type="ECO:0000256" key="11">
    <source>
        <dbReference type="SAM" id="SignalP"/>
    </source>
</evidence>
<evidence type="ECO:0000259" key="12">
    <source>
        <dbReference type="PROSITE" id="PS52035"/>
    </source>
</evidence>
<dbReference type="Gene3D" id="3.40.630.10">
    <property type="entry name" value="Zn peptidases"/>
    <property type="match status" value="1"/>
</dbReference>
<evidence type="ECO:0000256" key="9">
    <source>
        <dbReference type="ARBA" id="ARBA00023049"/>
    </source>
</evidence>
<sequence>MTQSISLRSISSLTSALIATIICVQMFEAKQVDIPIECLNETKTSSDYNVFDFFLSYNETQEWLTLLATEYPDKCQLQTIGHSTEGREINAISIYNDQPNKIILIGSLYAREWVGMTSSIYIIHELIRSSARYPDANKFQWIIVPMPNPDGYEYSRQHNRNWMKNRSPQQDGNIGVCLDTNFDVQWGGGISDTFIKTTGSWYRGPAPFSEPETRAIKELMESHTNVTLLIHLQGIGRLIFTPWAYKDDPIPNIDLVHAVANAGRNAIMQESQHEFDIGILSDYAPFQYGTCVDYCNLIGISVCLSLRQLDGTYEMMTDEIIPLGQEALAAIQAMAIEFNWQQWP</sequence>
<dbReference type="PROSITE" id="PS52035">
    <property type="entry name" value="PEPTIDASE_M14"/>
    <property type="match status" value="1"/>
</dbReference>
<keyword evidence="9" id="KW-0482">Metalloprotease</keyword>
<dbReference type="EnsemblMetazoa" id="AFUN022050-RA">
    <property type="protein sequence ID" value="AFUN022050-PA"/>
    <property type="gene ID" value="AFUN022050"/>
</dbReference>
<keyword evidence="3" id="KW-0121">Carboxypeptidase</keyword>
<dbReference type="VEuPathDB" id="VectorBase:AFUN2_002612"/>
<evidence type="ECO:0000256" key="4">
    <source>
        <dbReference type="ARBA" id="ARBA00022670"/>
    </source>
</evidence>
<comment type="caution">
    <text evidence="10">Lacks conserved residue(s) required for the propagation of feature annotation.</text>
</comment>
<comment type="cofactor">
    <cofactor evidence="1">
        <name>Zn(2+)</name>
        <dbReference type="ChEBI" id="CHEBI:29105"/>
    </cofactor>
</comment>
<dbReference type="VEuPathDB" id="VectorBase:AFUN022050"/>
<dbReference type="GO" id="GO:0006508">
    <property type="term" value="P:proteolysis"/>
    <property type="evidence" value="ECO:0007669"/>
    <property type="project" value="UniProtKB-KW"/>
</dbReference>